<keyword evidence="2" id="KW-1185">Reference proteome</keyword>
<protein>
    <submittedName>
        <fullName evidence="1">Uncharacterized protein</fullName>
    </submittedName>
</protein>
<dbReference type="RefSeq" id="WP_073324473.1">
    <property type="nucleotide sequence ID" value="NZ_FQWD01000006.1"/>
</dbReference>
<name>A0A1M5PKM9_9ALTE</name>
<dbReference type="EMBL" id="FQWD01000006">
    <property type="protein sequence ID" value="SHH02344.1"/>
    <property type="molecule type" value="Genomic_DNA"/>
</dbReference>
<sequence>MEKKISKFIQEFLSFTPQGSIYSVARILNQEEHEKYKGTMIRWSSWHFWYYDAPKSKTIKIIAKDFRSKIGMYGIEGANSLVTGVIARESGGCVFVTTYSIGNKKMEPLCFVMENQDKDWALMQHKG</sequence>
<reference evidence="2" key="1">
    <citation type="submission" date="2016-11" db="EMBL/GenBank/DDBJ databases">
        <authorList>
            <person name="Varghese N."/>
            <person name="Submissions S."/>
        </authorList>
    </citation>
    <scope>NUCLEOTIDE SEQUENCE [LARGE SCALE GENOMIC DNA]</scope>
    <source>
        <strain evidence="2">CGMCC 1.8995</strain>
    </source>
</reference>
<gene>
    <name evidence="1" type="ORF">SAMN05216361_3498</name>
</gene>
<proteinExistence type="predicted"/>
<dbReference type="STRING" id="634436.SAMN05216361_3498"/>
<evidence type="ECO:0000313" key="1">
    <source>
        <dbReference type="EMBL" id="SHH02344.1"/>
    </source>
</evidence>
<accession>A0A1M5PKM9</accession>
<evidence type="ECO:0000313" key="2">
    <source>
        <dbReference type="Proteomes" id="UP000184520"/>
    </source>
</evidence>
<dbReference type="OrthoDB" id="9873668at2"/>
<dbReference type="Proteomes" id="UP000184520">
    <property type="component" value="Unassembled WGS sequence"/>
</dbReference>
<dbReference type="AlphaFoldDB" id="A0A1M5PKM9"/>
<organism evidence="1 2">
    <name type="scientific">Marisediminitalea aggregata</name>
    <dbReference type="NCBI Taxonomy" id="634436"/>
    <lineage>
        <taxon>Bacteria</taxon>
        <taxon>Pseudomonadati</taxon>
        <taxon>Pseudomonadota</taxon>
        <taxon>Gammaproteobacteria</taxon>
        <taxon>Alteromonadales</taxon>
        <taxon>Alteromonadaceae</taxon>
        <taxon>Marisediminitalea</taxon>
    </lineage>
</organism>